<evidence type="ECO:0000256" key="1">
    <source>
        <dbReference type="SAM" id="MobiDB-lite"/>
    </source>
</evidence>
<dbReference type="Proteomes" id="UP000828390">
    <property type="component" value="Unassembled WGS sequence"/>
</dbReference>
<feature type="compositionally biased region" description="Acidic residues" evidence="1">
    <location>
        <begin position="187"/>
        <end position="208"/>
    </location>
</feature>
<dbReference type="AlphaFoldDB" id="A0A9D4HBB2"/>
<proteinExistence type="predicted"/>
<dbReference type="OrthoDB" id="5974215at2759"/>
<dbReference type="EMBL" id="JAIWYP010000005">
    <property type="protein sequence ID" value="KAH3828632.1"/>
    <property type="molecule type" value="Genomic_DNA"/>
</dbReference>
<sequence length="208" mass="22543">MASPKPEIAHDGPTQEGDVVAEKPAVKKEGTMAATAKEGQSLLEGTSIDPDATTRGQQKKLDEIAEEAAASPAKKPRISKSTTMVNTAKEGAALLEGEKLGDTRQETKKAAKPAGPKRNATIQKTLEEAKHFVDVDVNEGRRTRSAGKPKPEPPKPAMKKAGTMQKTAKEGKEFLKRGKKSKKAEEEEKVEEEDEEEEKKEEAEEDAE</sequence>
<evidence type="ECO:0000313" key="3">
    <source>
        <dbReference type="Proteomes" id="UP000828390"/>
    </source>
</evidence>
<feature type="compositionally biased region" description="Basic and acidic residues" evidence="1">
    <location>
        <begin position="20"/>
        <end position="30"/>
    </location>
</feature>
<gene>
    <name evidence="2" type="ORF">DPMN_130614</name>
</gene>
<feature type="region of interest" description="Disordered" evidence="1">
    <location>
        <begin position="1"/>
        <end position="208"/>
    </location>
</feature>
<protein>
    <submittedName>
        <fullName evidence="2">Uncharacterized protein</fullName>
    </submittedName>
</protein>
<feature type="compositionally biased region" description="Basic and acidic residues" evidence="1">
    <location>
        <begin position="167"/>
        <end position="176"/>
    </location>
</feature>
<comment type="caution">
    <text evidence="2">The sequence shown here is derived from an EMBL/GenBank/DDBJ whole genome shotgun (WGS) entry which is preliminary data.</text>
</comment>
<reference evidence="2" key="1">
    <citation type="journal article" date="2019" name="bioRxiv">
        <title>The Genome of the Zebra Mussel, Dreissena polymorpha: A Resource for Invasive Species Research.</title>
        <authorList>
            <person name="McCartney M.A."/>
            <person name="Auch B."/>
            <person name="Kono T."/>
            <person name="Mallez S."/>
            <person name="Zhang Y."/>
            <person name="Obille A."/>
            <person name="Becker A."/>
            <person name="Abrahante J.E."/>
            <person name="Garbe J."/>
            <person name="Badalamenti J.P."/>
            <person name="Herman A."/>
            <person name="Mangelson H."/>
            <person name="Liachko I."/>
            <person name="Sullivan S."/>
            <person name="Sone E.D."/>
            <person name="Koren S."/>
            <person name="Silverstein K.A.T."/>
            <person name="Beckman K.B."/>
            <person name="Gohl D.M."/>
        </authorList>
    </citation>
    <scope>NUCLEOTIDE SEQUENCE</scope>
    <source>
        <strain evidence="2">Duluth1</strain>
        <tissue evidence="2">Whole animal</tissue>
    </source>
</reference>
<feature type="compositionally biased region" description="Basic and acidic residues" evidence="1">
    <location>
        <begin position="96"/>
        <end position="109"/>
    </location>
</feature>
<keyword evidence="3" id="KW-1185">Reference proteome</keyword>
<reference evidence="2" key="2">
    <citation type="submission" date="2020-11" db="EMBL/GenBank/DDBJ databases">
        <authorList>
            <person name="McCartney M.A."/>
            <person name="Auch B."/>
            <person name="Kono T."/>
            <person name="Mallez S."/>
            <person name="Becker A."/>
            <person name="Gohl D.M."/>
            <person name="Silverstein K.A.T."/>
            <person name="Koren S."/>
            <person name="Bechman K.B."/>
            <person name="Herman A."/>
            <person name="Abrahante J.E."/>
            <person name="Garbe J."/>
        </authorList>
    </citation>
    <scope>NUCLEOTIDE SEQUENCE</scope>
    <source>
        <strain evidence="2">Duluth1</strain>
        <tissue evidence="2">Whole animal</tissue>
    </source>
</reference>
<evidence type="ECO:0000313" key="2">
    <source>
        <dbReference type="EMBL" id="KAH3828632.1"/>
    </source>
</evidence>
<accession>A0A9D4HBB2</accession>
<name>A0A9D4HBB2_DREPO</name>
<organism evidence="2 3">
    <name type="scientific">Dreissena polymorpha</name>
    <name type="common">Zebra mussel</name>
    <name type="synonym">Mytilus polymorpha</name>
    <dbReference type="NCBI Taxonomy" id="45954"/>
    <lineage>
        <taxon>Eukaryota</taxon>
        <taxon>Metazoa</taxon>
        <taxon>Spiralia</taxon>
        <taxon>Lophotrochozoa</taxon>
        <taxon>Mollusca</taxon>
        <taxon>Bivalvia</taxon>
        <taxon>Autobranchia</taxon>
        <taxon>Heteroconchia</taxon>
        <taxon>Euheterodonta</taxon>
        <taxon>Imparidentia</taxon>
        <taxon>Neoheterodontei</taxon>
        <taxon>Myida</taxon>
        <taxon>Dreissenoidea</taxon>
        <taxon>Dreissenidae</taxon>
        <taxon>Dreissena</taxon>
    </lineage>
</organism>
<feature type="compositionally biased region" description="Basic and acidic residues" evidence="1">
    <location>
        <begin position="125"/>
        <end position="142"/>
    </location>
</feature>